<dbReference type="InterPro" id="IPR036047">
    <property type="entry name" value="F-box-like_dom_sf"/>
</dbReference>
<reference evidence="2 3" key="1">
    <citation type="journal article" date="2019" name="Sci. Rep.">
        <title>A high-quality genome of Eragrostis curvula grass provides insights into Poaceae evolution and supports new strategies to enhance forage quality.</title>
        <authorList>
            <person name="Carballo J."/>
            <person name="Santos B.A.C.M."/>
            <person name="Zappacosta D."/>
            <person name="Garbus I."/>
            <person name="Selva J.P."/>
            <person name="Gallo C.A."/>
            <person name="Diaz A."/>
            <person name="Albertini E."/>
            <person name="Caccamo M."/>
            <person name="Echenique V."/>
        </authorList>
    </citation>
    <scope>NUCLEOTIDE SEQUENCE [LARGE SCALE GENOMIC DNA]</scope>
    <source>
        <strain evidence="3">cv. Victoria</strain>
        <tissue evidence="2">Leaf</tissue>
    </source>
</reference>
<dbReference type="AlphaFoldDB" id="A0A5J9VUU6"/>
<feature type="non-terminal residue" evidence="2">
    <location>
        <position position="1"/>
    </location>
</feature>
<feature type="domain" description="F-box" evidence="1">
    <location>
        <begin position="2"/>
        <end position="49"/>
    </location>
</feature>
<organism evidence="2 3">
    <name type="scientific">Eragrostis curvula</name>
    <name type="common">weeping love grass</name>
    <dbReference type="NCBI Taxonomy" id="38414"/>
    <lineage>
        <taxon>Eukaryota</taxon>
        <taxon>Viridiplantae</taxon>
        <taxon>Streptophyta</taxon>
        <taxon>Embryophyta</taxon>
        <taxon>Tracheophyta</taxon>
        <taxon>Spermatophyta</taxon>
        <taxon>Magnoliopsida</taxon>
        <taxon>Liliopsida</taxon>
        <taxon>Poales</taxon>
        <taxon>Poaceae</taxon>
        <taxon>PACMAD clade</taxon>
        <taxon>Chloridoideae</taxon>
        <taxon>Eragrostideae</taxon>
        <taxon>Eragrostidinae</taxon>
        <taxon>Eragrostis</taxon>
    </lineage>
</organism>
<proteinExistence type="predicted"/>
<protein>
    <recommendedName>
        <fullName evidence="1">F-box domain-containing protein</fullName>
    </recommendedName>
</protein>
<accession>A0A5J9VUU6</accession>
<keyword evidence="3" id="KW-1185">Reference proteome</keyword>
<gene>
    <name evidence="2" type="ORF">EJB05_12829</name>
</gene>
<dbReference type="OrthoDB" id="657247at2759"/>
<dbReference type="Proteomes" id="UP000324897">
    <property type="component" value="Chromosome 4"/>
</dbReference>
<sequence>MPTTVHDIPDKLLELILLNLTSPLWIIHAAATCRRWRHIVSSSRFLRMLYHHPPDAAGYYYRPPLSGGSPSFVPSSPTITIDPRFFSLDFLPGGSRAWKLTDSSGSLLLLTKRKGGWMRHCFPDLVVCEPLTRRYRLVPRPAKMKHHECIGIFLHGNCNGLEHFWVTCVLYECYTGLSGEDGTIRSCLFGRRRRGMWYWSTSRSVANGGLDLHLQSKGSLQFLGRDSEASFWWIKDDEPSKRRLVCALWNAWFKLLVLPRHIQRLCTDESTFRFVDGGGLKMRIVCLEGRTMRVFAMQYWYDYHGGSDWMLENILDLSMATRGLLGRKEHLGDAAVATKILNVSWQCVVLVICPGEEMYPFSVDIRTMRVERWNMGSKSHDMAYRYELPWPPRLQACLCPCRRGRQGPCYEICTCY</sequence>
<evidence type="ECO:0000313" key="2">
    <source>
        <dbReference type="EMBL" id="TVU39411.1"/>
    </source>
</evidence>
<dbReference type="PANTHER" id="PTHR33207">
    <property type="entry name" value="F-BOX DOMAIN CONTAINING PROTEIN-RELATED"/>
    <property type="match status" value="1"/>
</dbReference>
<evidence type="ECO:0000259" key="1">
    <source>
        <dbReference type="PROSITE" id="PS50181"/>
    </source>
</evidence>
<dbReference type="EMBL" id="RWGY01000007">
    <property type="protein sequence ID" value="TVU39411.1"/>
    <property type="molecule type" value="Genomic_DNA"/>
</dbReference>
<dbReference type="PROSITE" id="PS50181">
    <property type="entry name" value="FBOX"/>
    <property type="match status" value="1"/>
</dbReference>
<comment type="caution">
    <text evidence="2">The sequence shown here is derived from an EMBL/GenBank/DDBJ whole genome shotgun (WGS) entry which is preliminary data.</text>
</comment>
<dbReference type="Pfam" id="PF12937">
    <property type="entry name" value="F-box-like"/>
    <property type="match status" value="1"/>
</dbReference>
<dbReference type="SUPFAM" id="SSF81383">
    <property type="entry name" value="F-box domain"/>
    <property type="match status" value="1"/>
</dbReference>
<dbReference type="Gramene" id="TVU39411">
    <property type="protein sequence ID" value="TVU39411"/>
    <property type="gene ID" value="EJB05_12829"/>
</dbReference>
<name>A0A5J9VUU6_9POAL</name>
<dbReference type="InterPro" id="IPR001810">
    <property type="entry name" value="F-box_dom"/>
</dbReference>
<evidence type="ECO:0000313" key="3">
    <source>
        <dbReference type="Proteomes" id="UP000324897"/>
    </source>
</evidence>